<proteinExistence type="predicted"/>
<dbReference type="Gene3D" id="1.10.510.10">
    <property type="entry name" value="Transferase(Phosphotransferase) domain 1"/>
    <property type="match status" value="1"/>
</dbReference>
<keyword evidence="3" id="KW-1185">Reference proteome</keyword>
<protein>
    <recommendedName>
        <fullName evidence="1">Aminoglycoside phosphotransferase domain-containing protein</fullName>
    </recommendedName>
</protein>
<evidence type="ECO:0000313" key="3">
    <source>
        <dbReference type="Proteomes" id="UP000567179"/>
    </source>
</evidence>
<organism evidence="2 3">
    <name type="scientific">Psilocybe cf. subviscida</name>
    <dbReference type="NCBI Taxonomy" id="2480587"/>
    <lineage>
        <taxon>Eukaryota</taxon>
        <taxon>Fungi</taxon>
        <taxon>Dikarya</taxon>
        <taxon>Basidiomycota</taxon>
        <taxon>Agaricomycotina</taxon>
        <taxon>Agaricomycetes</taxon>
        <taxon>Agaricomycetidae</taxon>
        <taxon>Agaricales</taxon>
        <taxon>Agaricineae</taxon>
        <taxon>Strophariaceae</taxon>
        <taxon>Psilocybe</taxon>
    </lineage>
</organism>
<dbReference type="PANTHER" id="PTHR21310:SF54">
    <property type="entry name" value="AMINOGLYCOSIDE PHOSPHOTRANSFERASE DOMAIN-CONTAINING PROTEIN"/>
    <property type="match status" value="1"/>
</dbReference>
<evidence type="ECO:0000259" key="1">
    <source>
        <dbReference type="Pfam" id="PF01636"/>
    </source>
</evidence>
<dbReference type="Proteomes" id="UP000567179">
    <property type="component" value="Unassembled WGS sequence"/>
</dbReference>
<dbReference type="OrthoDB" id="8300194at2759"/>
<dbReference type="InterPro" id="IPR051678">
    <property type="entry name" value="AGP_Transferase"/>
</dbReference>
<reference evidence="2 3" key="1">
    <citation type="journal article" date="2020" name="ISME J.">
        <title>Uncovering the hidden diversity of litter-decomposition mechanisms in mushroom-forming fungi.</title>
        <authorList>
            <person name="Floudas D."/>
            <person name="Bentzer J."/>
            <person name="Ahren D."/>
            <person name="Johansson T."/>
            <person name="Persson P."/>
            <person name="Tunlid A."/>
        </authorList>
    </citation>
    <scope>NUCLEOTIDE SEQUENCE [LARGE SCALE GENOMIC DNA]</scope>
    <source>
        <strain evidence="2 3">CBS 101986</strain>
    </source>
</reference>
<dbReference type="InterPro" id="IPR011009">
    <property type="entry name" value="Kinase-like_dom_sf"/>
</dbReference>
<dbReference type="SUPFAM" id="SSF56112">
    <property type="entry name" value="Protein kinase-like (PK-like)"/>
    <property type="match status" value="1"/>
</dbReference>
<accession>A0A8H5BXW4</accession>
<name>A0A8H5BXW4_9AGAR</name>
<gene>
    <name evidence="2" type="ORF">D9619_005729</name>
</gene>
<feature type="domain" description="Aminoglycoside phosphotransferase" evidence="1">
    <location>
        <begin position="123"/>
        <end position="288"/>
    </location>
</feature>
<dbReference type="AlphaFoldDB" id="A0A8H5BXW4"/>
<evidence type="ECO:0000313" key="2">
    <source>
        <dbReference type="EMBL" id="KAF5331021.1"/>
    </source>
</evidence>
<dbReference type="InterPro" id="IPR002575">
    <property type="entry name" value="Aminoglycoside_PTrfase"/>
</dbReference>
<sequence>MFIPETWLCAIETLAFFALRPLLLCNFGRKANMLSTHTMTDDEILELMKISSGFIDANQFVTDEGTWNPGRVSQIGIDAVAKRAFRPYSEHRNQLVATNLVHSTTSIPVPLCDRVINRGSSGTVMIQQYIPGVTVHKLWPVLSWWTRLRIVLTLRFYILELRSIASRFGDPVFPGPVSDDNQPQFCTGRLFAKDDRSGPFKSYREMARWYQNRLLLMQKFRDASPDIAPFDSSAPLAFTHMDIHPLNLIMGNDGQLWMVDWQDAGWYPQWFEGASMHLFGIGRKNVDPSWLKMRPFITGPCQKPGQIPFMIAIGYTLIVLQSNIIDLIGASENGE</sequence>
<comment type="caution">
    <text evidence="2">The sequence shown here is derived from an EMBL/GenBank/DDBJ whole genome shotgun (WGS) entry which is preliminary data.</text>
</comment>
<dbReference type="PANTHER" id="PTHR21310">
    <property type="entry name" value="AMINOGLYCOSIDE PHOSPHOTRANSFERASE-RELATED-RELATED"/>
    <property type="match status" value="1"/>
</dbReference>
<dbReference type="Pfam" id="PF01636">
    <property type="entry name" value="APH"/>
    <property type="match status" value="1"/>
</dbReference>
<dbReference type="EMBL" id="JAACJJ010000001">
    <property type="protein sequence ID" value="KAF5331021.1"/>
    <property type="molecule type" value="Genomic_DNA"/>
</dbReference>